<protein>
    <submittedName>
        <fullName evidence="1">Uncharacterized protein</fullName>
    </submittedName>
</protein>
<keyword evidence="2" id="KW-1185">Reference proteome</keyword>
<reference evidence="1 2" key="1">
    <citation type="journal article" date="2023" name="Mol. Ecol. Resour.">
        <title>Chromosome-level genome assembly of a triploid poplar Populus alba 'Berolinensis'.</title>
        <authorList>
            <person name="Chen S."/>
            <person name="Yu Y."/>
            <person name="Wang X."/>
            <person name="Wang S."/>
            <person name="Zhang T."/>
            <person name="Zhou Y."/>
            <person name="He R."/>
            <person name="Meng N."/>
            <person name="Wang Y."/>
            <person name="Liu W."/>
            <person name="Liu Z."/>
            <person name="Liu J."/>
            <person name="Guo Q."/>
            <person name="Huang H."/>
            <person name="Sederoff R.R."/>
            <person name="Wang G."/>
            <person name="Qu G."/>
            <person name="Chen S."/>
        </authorList>
    </citation>
    <scope>NUCLEOTIDE SEQUENCE [LARGE SCALE GENOMIC DNA]</scope>
    <source>
        <strain evidence="1">SC-2020</strain>
    </source>
</reference>
<sequence length="23" mass="2870">MSYSMDHQIKNHSQIRFYKKSLK</sequence>
<dbReference type="EMBL" id="JAQIZT010000001">
    <property type="protein sequence ID" value="KAJ7015006.1"/>
    <property type="molecule type" value="Genomic_DNA"/>
</dbReference>
<comment type="caution">
    <text evidence="1">The sequence shown here is derived from an EMBL/GenBank/DDBJ whole genome shotgun (WGS) entry which is preliminary data.</text>
</comment>
<dbReference type="AlphaFoldDB" id="A0AAD6WKE3"/>
<accession>A0AAD6WKE3</accession>
<proteinExistence type="predicted"/>
<evidence type="ECO:0000313" key="1">
    <source>
        <dbReference type="EMBL" id="KAJ7015006.1"/>
    </source>
</evidence>
<gene>
    <name evidence="1" type="ORF">NC653_004333</name>
</gene>
<dbReference type="Proteomes" id="UP001164929">
    <property type="component" value="Chromosome 1"/>
</dbReference>
<evidence type="ECO:0000313" key="2">
    <source>
        <dbReference type="Proteomes" id="UP001164929"/>
    </source>
</evidence>
<organism evidence="1 2">
    <name type="scientific">Populus alba x Populus x berolinensis</name>
    <dbReference type="NCBI Taxonomy" id="444605"/>
    <lineage>
        <taxon>Eukaryota</taxon>
        <taxon>Viridiplantae</taxon>
        <taxon>Streptophyta</taxon>
        <taxon>Embryophyta</taxon>
        <taxon>Tracheophyta</taxon>
        <taxon>Spermatophyta</taxon>
        <taxon>Magnoliopsida</taxon>
        <taxon>eudicotyledons</taxon>
        <taxon>Gunneridae</taxon>
        <taxon>Pentapetalae</taxon>
        <taxon>rosids</taxon>
        <taxon>fabids</taxon>
        <taxon>Malpighiales</taxon>
        <taxon>Salicaceae</taxon>
        <taxon>Saliceae</taxon>
        <taxon>Populus</taxon>
    </lineage>
</organism>
<name>A0AAD6WKE3_9ROSI</name>